<dbReference type="OrthoDB" id="10257471at2759"/>
<dbReference type="InterPro" id="IPR036047">
    <property type="entry name" value="F-box-like_dom_sf"/>
</dbReference>
<dbReference type="GO" id="GO:0031146">
    <property type="term" value="P:SCF-dependent proteasomal ubiquitin-dependent protein catabolic process"/>
    <property type="evidence" value="ECO:0007669"/>
    <property type="project" value="TreeGrafter"/>
</dbReference>
<dbReference type="InterPro" id="IPR001810">
    <property type="entry name" value="F-box_dom"/>
</dbReference>
<keyword evidence="4" id="KW-1185">Reference proteome</keyword>
<dbReference type="Proteomes" id="UP000265515">
    <property type="component" value="Unassembled WGS sequence"/>
</dbReference>
<feature type="domain" description="F-box" evidence="2">
    <location>
        <begin position="59"/>
        <end position="106"/>
    </location>
</feature>
<dbReference type="SUPFAM" id="SSF81383">
    <property type="entry name" value="F-box domain"/>
    <property type="match status" value="1"/>
</dbReference>
<evidence type="ECO:0000259" key="2">
    <source>
        <dbReference type="PROSITE" id="PS50181"/>
    </source>
</evidence>
<dbReference type="Pfam" id="PF12937">
    <property type="entry name" value="F-box-like"/>
    <property type="match status" value="1"/>
</dbReference>
<name>A0A388JRN0_CHABU</name>
<gene>
    <name evidence="3" type="ORF">CBR_g4320</name>
</gene>
<dbReference type="PANTHER" id="PTHR16134:SF1">
    <property type="entry name" value="F-BOX AND LEUCINE-RICH PROTEIN 22"/>
    <property type="match status" value="1"/>
</dbReference>
<dbReference type="AlphaFoldDB" id="A0A388JRN0"/>
<dbReference type="Gene3D" id="3.80.10.10">
    <property type="entry name" value="Ribonuclease Inhibitor"/>
    <property type="match status" value="1"/>
</dbReference>
<dbReference type="CDD" id="cd09917">
    <property type="entry name" value="F-box_SF"/>
    <property type="match status" value="1"/>
</dbReference>
<proteinExistence type="predicted"/>
<accession>A0A388JRN0</accession>
<dbReference type="InterPro" id="IPR032675">
    <property type="entry name" value="LRR_dom_sf"/>
</dbReference>
<organism evidence="3 4">
    <name type="scientific">Chara braunii</name>
    <name type="common">Braun's stonewort</name>
    <dbReference type="NCBI Taxonomy" id="69332"/>
    <lineage>
        <taxon>Eukaryota</taxon>
        <taxon>Viridiplantae</taxon>
        <taxon>Streptophyta</taxon>
        <taxon>Charophyceae</taxon>
        <taxon>Charales</taxon>
        <taxon>Characeae</taxon>
        <taxon>Chara</taxon>
    </lineage>
</organism>
<evidence type="ECO:0000256" key="1">
    <source>
        <dbReference type="SAM" id="MobiDB-lite"/>
    </source>
</evidence>
<feature type="region of interest" description="Disordered" evidence="1">
    <location>
        <begin position="186"/>
        <end position="237"/>
    </location>
</feature>
<evidence type="ECO:0000313" key="3">
    <source>
        <dbReference type="EMBL" id="GBG60362.1"/>
    </source>
</evidence>
<dbReference type="EMBL" id="BFEA01000010">
    <property type="protein sequence ID" value="GBG60362.1"/>
    <property type="molecule type" value="Genomic_DNA"/>
</dbReference>
<dbReference type="SUPFAM" id="SSF52047">
    <property type="entry name" value="RNI-like"/>
    <property type="match status" value="1"/>
</dbReference>
<dbReference type="Gene3D" id="1.20.1280.50">
    <property type="match status" value="1"/>
</dbReference>
<dbReference type="Gramene" id="GBG60362">
    <property type="protein sequence ID" value="GBG60362"/>
    <property type="gene ID" value="CBR_g4320"/>
</dbReference>
<reference evidence="3 4" key="1">
    <citation type="journal article" date="2018" name="Cell">
        <title>The Chara Genome: Secondary Complexity and Implications for Plant Terrestrialization.</title>
        <authorList>
            <person name="Nishiyama T."/>
            <person name="Sakayama H."/>
            <person name="Vries J.D."/>
            <person name="Buschmann H."/>
            <person name="Saint-Marcoux D."/>
            <person name="Ullrich K.K."/>
            <person name="Haas F.B."/>
            <person name="Vanderstraeten L."/>
            <person name="Becker D."/>
            <person name="Lang D."/>
            <person name="Vosolsobe S."/>
            <person name="Rombauts S."/>
            <person name="Wilhelmsson P.K.I."/>
            <person name="Janitza P."/>
            <person name="Kern R."/>
            <person name="Heyl A."/>
            <person name="Rumpler F."/>
            <person name="Villalobos L.I.A.C."/>
            <person name="Clay J.M."/>
            <person name="Skokan R."/>
            <person name="Toyoda A."/>
            <person name="Suzuki Y."/>
            <person name="Kagoshima H."/>
            <person name="Schijlen E."/>
            <person name="Tajeshwar N."/>
            <person name="Catarino B."/>
            <person name="Hetherington A.J."/>
            <person name="Saltykova A."/>
            <person name="Bonnot C."/>
            <person name="Breuninger H."/>
            <person name="Symeonidi A."/>
            <person name="Radhakrishnan G.V."/>
            <person name="Van Nieuwerburgh F."/>
            <person name="Deforce D."/>
            <person name="Chang C."/>
            <person name="Karol K.G."/>
            <person name="Hedrich R."/>
            <person name="Ulvskov P."/>
            <person name="Glockner G."/>
            <person name="Delwiche C.F."/>
            <person name="Petrasek J."/>
            <person name="Van de Peer Y."/>
            <person name="Friml J."/>
            <person name="Beilby M."/>
            <person name="Dolan L."/>
            <person name="Kohara Y."/>
            <person name="Sugano S."/>
            <person name="Fujiyama A."/>
            <person name="Delaux P.-M."/>
            <person name="Quint M."/>
            <person name="TheiBen G."/>
            <person name="Hagemann M."/>
            <person name="Harholt J."/>
            <person name="Dunand C."/>
            <person name="Zachgo S."/>
            <person name="Langdale J."/>
            <person name="Maumus F."/>
            <person name="Straeten D.V.D."/>
            <person name="Gould S.B."/>
            <person name="Rensing S.A."/>
        </authorList>
    </citation>
    <scope>NUCLEOTIDE SEQUENCE [LARGE SCALE GENOMIC DNA]</scope>
    <source>
        <strain evidence="3 4">S276</strain>
    </source>
</reference>
<dbReference type="PROSITE" id="PS50181">
    <property type="entry name" value="FBOX"/>
    <property type="match status" value="1"/>
</dbReference>
<comment type="caution">
    <text evidence="3">The sequence shown here is derived from an EMBL/GenBank/DDBJ whole genome shotgun (WGS) entry which is preliminary data.</text>
</comment>
<evidence type="ECO:0000313" key="4">
    <source>
        <dbReference type="Proteomes" id="UP000265515"/>
    </source>
</evidence>
<dbReference type="GO" id="GO:0019005">
    <property type="term" value="C:SCF ubiquitin ligase complex"/>
    <property type="evidence" value="ECO:0007669"/>
    <property type="project" value="TreeGrafter"/>
</dbReference>
<sequence length="473" mass="50875">MSQLVEVAVVVEGTGVGCRTDVEHQDQGYGNVKGEGGEGRAADCYLVFFPHSSMSSGESLSFADLPEEIVAQVFACLADPRDVFCAGRTCRSWRRVAHSPDAWRKVEIGCKLGIKAFYGKKVGGVYGNVRATIAGRYDSSASASASAAPAVANAAAPASPSPASGGAGAGASCLYRSSSQTGVCGAARAEEEERGGGEENRSSSSTSCEEKQSKGRRQQGVGGSNSQETAEAYRRSSVCLREPEENSARRVGVELPPSRGFLCSFCSPFARFLSSRGRAIQEIAVTEASAGHADPISSREICALLEGCPNLRNVLLYHVPSWTVADYQACLRTLAANCRQVELLLIDSESMDSSLLLKIPSLRGLMLSNWCRTPKNDQPMCDELSRFLLYHHGLKHLVLRVESVRECHLDLRSQSLVSLNMSKSRNIIVRSATCPYLKEFGARGFQSEGGSRALKEMESVVKKGCPNLKLFVH</sequence>
<protein>
    <recommendedName>
        <fullName evidence="2">F-box domain-containing protein</fullName>
    </recommendedName>
</protein>
<feature type="compositionally biased region" description="Basic and acidic residues" evidence="1">
    <location>
        <begin position="188"/>
        <end position="201"/>
    </location>
</feature>
<dbReference type="PANTHER" id="PTHR16134">
    <property type="entry name" value="F-BOX/TPR REPEAT PROTEIN POF3"/>
    <property type="match status" value="1"/>
</dbReference>